<keyword evidence="3" id="KW-1185">Reference proteome</keyword>
<dbReference type="Proteomes" id="UP001304683">
    <property type="component" value="Chromosome"/>
</dbReference>
<sequence length="533" mass="52847">MDILVHHRRRFTVDPAGAGGWAAVLEHLGHRVHLGPDGRYAAVDSALHGRTLALRVTAASPHPNPSTGATAAASAGPVPAAIRHAGARDRLLALLAATLRESGAVVWLEEPAAAGHSGGAVVPPAGRPEGRPGMAVDILIHVALDDVTLRAWLTTAGCPPWAAWRLGRHLARALWRAGCVPVRQRHRPAARLPRTLGRPLPAEEAAGGRGDRAAAGRDDRAAPGCDGPAAARPPEAAPPAAWAPDAAEDPGHGPRAVAGAAAPATARVLVPRLAATLRVPAAWPAEAVATALYQGLVTFFGGPADALVPTTDPARAPDGPLPTARATAGDRPGSAGQAPPQHAAPRQDPAAGGDPVPPGSEAAPDAVPQAANEVGDAMTPPPPAPGRSTPAGSDAPAADGSAPASEPGGDPDTGAAASHQGDAAAEAPAPASPQGSPATAGAGASRHRASRSRPVAVPAHLPAAAMPPGAASGHVFAAPRPTGGAPGRPAPPPAARPWTSSTGPGPSVPGRPRPHPVPSFAVGRPPGSLQPFR</sequence>
<feature type="compositionally biased region" description="Low complexity" evidence="1">
    <location>
        <begin position="386"/>
        <end position="408"/>
    </location>
</feature>
<name>A0ABZ0QPM1_9FIRM</name>
<feature type="compositionally biased region" description="Basic and acidic residues" evidence="1">
    <location>
        <begin position="209"/>
        <end position="221"/>
    </location>
</feature>
<evidence type="ECO:0000313" key="2">
    <source>
        <dbReference type="EMBL" id="WPD19438.1"/>
    </source>
</evidence>
<evidence type="ECO:0000313" key="3">
    <source>
        <dbReference type="Proteomes" id="UP001304683"/>
    </source>
</evidence>
<feature type="compositionally biased region" description="Low complexity" evidence="1">
    <location>
        <begin position="496"/>
        <end position="505"/>
    </location>
</feature>
<evidence type="ECO:0000256" key="1">
    <source>
        <dbReference type="SAM" id="MobiDB-lite"/>
    </source>
</evidence>
<feature type="compositionally biased region" description="Low complexity" evidence="1">
    <location>
        <begin position="415"/>
        <end position="444"/>
    </location>
</feature>
<reference evidence="2 3" key="1">
    <citation type="submission" date="2023-08" db="EMBL/GenBank/DDBJ databases">
        <title>Genome sequence of Thermaerobacter compostii strain Ins1, a spore-forming filamentous bacterium isolated from a deep geothermal reservoir.</title>
        <authorList>
            <person name="Bregnard D."/>
            <person name="Gonzalez D."/>
            <person name="Junier P."/>
        </authorList>
    </citation>
    <scope>NUCLEOTIDE SEQUENCE [LARGE SCALE GENOMIC DNA]</scope>
    <source>
        <strain evidence="2 3">Ins1</strain>
    </source>
</reference>
<organism evidence="2 3">
    <name type="scientific">Thermaerobacter composti</name>
    <dbReference type="NCBI Taxonomy" id="554949"/>
    <lineage>
        <taxon>Bacteria</taxon>
        <taxon>Bacillati</taxon>
        <taxon>Bacillota</taxon>
        <taxon>Clostridia</taxon>
        <taxon>Eubacteriales</taxon>
        <taxon>Clostridiales Family XVII. Incertae Sedis</taxon>
        <taxon>Thermaerobacter</taxon>
    </lineage>
</organism>
<gene>
    <name evidence="2" type="ORF">Q5761_01865</name>
</gene>
<feature type="compositionally biased region" description="Low complexity" evidence="1">
    <location>
        <begin position="228"/>
        <end position="245"/>
    </location>
</feature>
<protein>
    <submittedName>
        <fullName evidence="2">Uncharacterized protein</fullName>
    </submittedName>
</protein>
<accession>A0ABZ0QPM1</accession>
<dbReference type="RefSeq" id="WP_318750970.1">
    <property type="nucleotide sequence ID" value="NZ_CP132508.1"/>
</dbReference>
<proteinExistence type="predicted"/>
<dbReference type="EMBL" id="CP132508">
    <property type="protein sequence ID" value="WPD19438.1"/>
    <property type="molecule type" value="Genomic_DNA"/>
</dbReference>
<feature type="region of interest" description="Disordered" evidence="1">
    <location>
        <begin position="190"/>
        <end position="259"/>
    </location>
</feature>
<feature type="region of interest" description="Disordered" evidence="1">
    <location>
        <begin position="309"/>
        <end position="533"/>
    </location>
</feature>
<feature type="compositionally biased region" description="Pro residues" evidence="1">
    <location>
        <begin position="506"/>
        <end position="517"/>
    </location>
</feature>
<feature type="compositionally biased region" description="Low complexity" evidence="1">
    <location>
        <begin position="452"/>
        <end position="483"/>
    </location>
</feature>